<dbReference type="SMART" id="SM00448">
    <property type="entry name" value="REC"/>
    <property type="match status" value="1"/>
</dbReference>
<dbReference type="GO" id="GO:0005829">
    <property type="term" value="C:cytosol"/>
    <property type="evidence" value="ECO:0007669"/>
    <property type="project" value="TreeGrafter"/>
</dbReference>
<evidence type="ECO:0000313" key="7">
    <source>
        <dbReference type="Proteomes" id="UP000538566"/>
    </source>
</evidence>
<keyword evidence="7" id="KW-1185">Reference proteome</keyword>
<dbReference type="RefSeq" id="WP_144905430.1">
    <property type="nucleotide sequence ID" value="NZ_JACHOA010000002.1"/>
</dbReference>
<dbReference type="InterPro" id="IPR001867">
    <property type="entry name" value="OmpR/PhoB-type_DNA-bd"/>
</dbReference>
<keyword evidence="2" id="KW-0597">Phosphoprotein</keyword>
<dbReference type="CDD" id="cd00383">
    <property type="entry name" value="trans_reg_C"/>
    <property type="match status" value="1"/>
</dbReference>
<dbReference type="AlphaFoldDB" id="A0A7W7EVF3"/>
<dbReference type="OrthoDB" id="9802426at2"/>
<organism evidence="6 7">
    <name type="scientific">Novosphingobium taihuense</name>
    <dbReference type="NCBI Taxonomy" id="260085"/>
    <lineage>
        <taxon>Bacteria</taxon>
        <taxon>Pseudomonadati</taxon>
        <taxon>Pseudomonadota</taxon>
        <taxon>Alphaproteobacteria</taxon>
        <taxon>Sphingomonadales</taxon>
        <taxon>Sphingomonadaceae</taxon>
        <taxon>Novosphingobium</taxon>
    </lineage>
</organism>
<comment type="caution">
    <text evidence="6">The sequence shown here is derived from an EMBL/GenBank/DDBJ whole genome shotgun (WGS) entry which is preliminary data.</text>
</comment>
<dbReference type="Pfam" id="PF00072">
    <property type="entry name" value="Response_reg"/>
    <property type="match status" value="1"/>
</dbReference>
<dbReference type="PROSITE" id="PS50110">
    <property type="entry name" value="RESPONSE_REGULATORY"/>
    <property type="match status" value="1"/>
</dbReference>
<dbReference type="PROSITE" id="PS51755">
    <property type="entry name" value="OMPR_PHOB"/>
    <property type="match status" value="1"/>
</dbReference>
<dbReference type="InterPro" id="IPR039420">
    <property type="entry name" value="WalR-like"/>
</dbReference>
<feature type="modified residue" description="4-aspartylphosphate" evidence="2">
    <location>
        <position position="52"/>
    </location>
</feature>
<evidence type="ECO:0000259" key="4">
    <source>
        <dbReference type="PROSITE" id="PS50110"/>
    </source>
</evidence>
<dbReference type="EMBL" id="JACHOA010000002">
    <property type="protein sequence ID" value="MBB4613175.1"/>
    <property type="molecule type" value="Genomic_DNA"/>
</dbReference>
<dbReference type="InterPro" id="IPR001789">
    <property type="entry name" value="Sig_transdc_resp-reg_receiver"/>
</dbReference>
<evidence type="ECO:0000256" key="2">
    <source>
        <dbReference type="PROSITE-ProRule" id="PRU00169"/>
    </source>
</evidence>
<evidence type="ECO:0000313" key="6">
    <source>
        <dbReference type="EMBL" id="MBB4613175.1"/>
    </source>
</evidence>
<dbReference type="SUPFAM" id="SSF52172">
    <property type="entry name" value="CheY-like"/>
    <property type="match status" value="1"/>
</dbReference>
<gene>
    <name evidence="6" type="ORF">GGR37_001434</name>
</gene>
<protein>
    <submittedName>
        <fullName evidence="6">Two-component system KDP operon response regulator KdpE</fullName>
    </submittedName>
</protein>
<dbReference type="GO" id="GO:0000156">
    <property type="term" value="F:phosphorelay response regulator activity"/>
    <property type="evidence" value="ECO:0007669"/>
    <property type="project" value="TreeGrafter"/>
</dbReference>
<dbReference type="GO" id="GO:0000976">
    <property type="term" value="F:transcription cis-regulatory region binding"/>
    <property type="evidence" value="ECO:0007669"/>
    <property type="project" value="TreeGrafter"/>
</dbReference>
<accession>A0A7W7EVF3</accession>
<dbReference type="PANTHER" id="PTHR48111">
    <property type="entry name" value="REGULATOR OF RPOS"/>
    <property type="match status" value="1"/>
</dbReference>
<dbReference type="InterPro" id="IPR036388">
    <property type="entry name" value="WH-like_DNA-bd_sf"/>
</dbReference>
<evidence type="ECO:0000256" key="1">
    <source>
        <dbReference type="ARBA" id="ARBA00023125"/>
    </source>
</evidence>
<dbReference type="InterPro" id="IPR011006">
    <property type="entry name" value="CheY-like_superfamily"/>
</dbReference>
<evidence type="ECO:0000256" key="3">
    <source>
        <dbReference type="PROSITE-ProRule" id="PRU01091"/>
    </source>
</evidence>
<reference evidence="6 7" key="1">
    <citation type="submission" date="2020-08" db="EMBL/GenBank/DDBJ databases">
        <title>Genomic Encyclopedia of Type Strains, Phase IV (KMG-IV): sequencing the most valuable type-strain genomes for metagenomic binning, comparative biology and taxonomic classification.</title>
        <authorList>
            <person name="Goeker M."/>
        </authorList>
    </citation>
    <scope>NUCLEOTIDE SEQUENCE [LARGE SCALE GENOMIC DNA]</scope>
    <source>
        <strain evidence="6 7">DSM 17507</strain>
    </source>
</reference>
<dbReference type="GO" id="GO:0006355">
    <property type="term" value="P:regulation of DNA-templated transcription"/>
    <property type="evidence" value="ECO:0007669"/>
    <property type="project" value="InterPro"/>
</dbReference>
<name>A0A7W7EVF3_9SPHN</name>
<feature type="DNA-binding region" description="OmpR/PhoB-type" evidence="3">
    <location>
        <begin position="126"/>
        <end position="224"/>
    </location>
</feature>
<evidence type="ECO:0000259" key="5">
    <source>
        <dbReference type="PROSITE" id="PS51755"/>
    </source>
</evidence>
<dbReference type="Gene3D" id="6.10.250.690">
    <property type="match status" value="1"/>
</dbReference>
<dbReference type="PANTHER" id="PTHR48111:SF50">
    <property type="entry name" value="KDP OPERON TRANSCRIPTIONAL REGULATORY PROTEIN KDPE"/>
    <property type="match status" value="1"/>
</dbReference>
<dbReference type="SMART" id="SM00862">
    <property type="entry name" value="Trans_reg_C"/>
    <property type="match status" value="1"/>
</dbReference>
<feature type="domain" description="Response regulatory" evidence="4">
    <location>
        <begin position="3"/>
        <end position="116"/>
    </location>
</feature>
<proteinExistence type="predicted"/>
<sequence>MSRIMCIDDEPAILRLLEVVLRRGGHEVLPAVNARAALAALAQGPIDAVLLDLGLPDRDGLELLGLIRARCDAPVVVVSARGEVQEKVTALDLGASDYVTKPFDGDELLARLRVALRGSGRSITKAEVLEHGPLSMDIPRHETRISGKLVALTPKEFAVLQALVEADGRVVTHGALLESVWGKAHRDDVEYLRVVIRALRLKIEEDPARPQFIRNEPGIGYRLS</sequence>
<dbReference type="Gene3D" id="3.40.50.2300">
    <property type="match status" value="1"/>
</dbReference>
<feature type="domain" description="OmpR/PhoB-type" evidence="5">
    <location>
        <begin position="126"/>
        <end position="224"/>
    </location>
</feature>
<dbReference type="Proteomes" id="UP000538566">
    <property type="component" value="Unassembled WGS sequence"/>
</dbReference>
<dbReference type="Gene3D" id="1.10.10.10">
    <property type="entry name" value="Winged helix-like DNA-binding domain superfamily/Winged helix DNA-binding domain"/>
    <property type="match status" value="1"/>
</dbReference>
<keyword evidence="1 3" id="KW-0238">DNA-binding</keyword>
<dbReference type="Pfam" id="PF00486">
    <property type="entry name" value="Trans_reg_C"/>
    <property type="match status" value="1"/>
</dbReference>
<dbReference type="GO" id="GO:0032993">
    <property type="term" value="C:protein-DNA complex"/>
    <property type="evidence" value="ECO:0007669"/>
    <property type="project" value="TreeGrafter"/>
</dbReference>